<dbReference type="SUPFAM" id="SSF48371">
    <property type="entry name" value="ARM repeat"/>
    <property type="match status" value="1"/>
</dbReference>
<comment type="caution">
    <text evidence="1">The sequence shown here is derived from an EMBL/GenBank/DDBJ whole genome shotgun (WGS) entry which is preliminary data.</text>
</comment>
<keyword evidence="2" id="KW-1185">Reference proteome</keyword>
<protein>
    <submittedName>
        <fullName evidence="1">Uncharacterized protein</fullName>
    </submittedName>
</protein>
<dbReference type="Proteomes" id="UP000179807">
    <property type="component" value="Unassembled WGS sequence"/>
</dbReference>
<dbReference type="GeneID" id="94835590"/>
<evidence type="ECO:0000313" key="2">
    <source>
        <dbReference type="Proteomes" id="UP000179807"/>
    </source>
</evidence>
<organism evidence="1 2">
    <name type="scientific">Tritrichomonas foetus</name>
    <dbReference type="NCBI Taxonomy" id="1144522"/>
    <lineage>
        <taxon>Eukaryota</taxon>
        <taxon>Metamonada</taxon>
        <taxon>Parabasalia</taxon>
        <taxon>Tritrichomonadida</taxon>
        <taxon>Tritrichomonadidae</taxon>
        <taxon>Tritrichomonas</taxon>
    </lineage>
</organism>
<dbReference type="EMBL" id="MLAK01000598">
    <property type="protein sequence ID" value="OHT10918.1"/>
    <property type="molecule type" value="Genomic_DNA"/>
</dbReference>
<dbReference type="AlphaFoldDB" id="A0A1J4KMK1"/>
<sequence length="505" mass="58282">MENYKRIKDIQSGFAQKMELHSLVDDPTGIEIMNFQFFANKNIETRGKGRTLADSITSFRNSLQQQMKTKKANPISISNLLDVDLIFQSIESIKKCLLSIESKFGQSHLLTDFPYQELIFVIMNEDKPETVICSIECINYSLRFAGEPHQSLFNPDFICYLFKLLNIQNTPFSMPILKLIGFLIQFNSELLIFCMQNNLINIVSQHLPKPFAVFVIQAALTVCSIEIANELLFYVFNTILQTEDEFVIKQVFHTLLIFAKRFGCTSIPEKIMQLSPQSQIDGILQESENTSSIEIIYQTIAKYMHESLNFDLIYEILQFCLELPQLNPPNIFDKVIEYLLDDQLKSKHRVAAAETIIHFHECWKQNITKENLSILMKMINEGNLDYKTNQAYSKLVIFFYEIDQNENCLDVLKICIDGINDQDTTFSSMCLAIILKILSEVKTPNLLSSCFEILNDSREYLLTQLDSGDLSDEKLEKVMVILKMTEKFLEFKISSKSESNEFSNH</sequence>
<name>A0A1J4KMK1_9EUKA</name>
<dbReference type="VEuPathDB" id="TrichDB:TRFO_19595"/>
<accession>A0A1J4KMK1</accession>
<proteinExistence type="predicted"/>
<dbReference type="InterPro" id="IPR016024">
    <property type="entry name" value="ARM-type_fold"/>
</dbReference>
<reference evidence="1" key="1">
    <citation type="submission" date="2016-10" db="EMBL/GenBank/DDBJ databases">
        <authorList>
            <person name="Benchimol M."/>
            <person name="Almeida L.G."/>
            <person name="Vasconcelos A.T."/>
            <person name="Perreira-Neves A."/>
            <person name="Rosa I.A."/>
            <person name="Tasca T."/>
            <person name="Bogo M.R."/>
            <person name="de Souza W."/>
        </authorList>
    </citation>
    <scope>NUCLEOTIDE SEQUENCE [LARGE SCALE GENOMIC DNA]</scope>
    <source>
        <strain evidence="1">K</strain>
    </source>
</reference>
<gene>
    <name evidence="1" type="ORF">TRFO_19595</name>
</gene>
<evidence type="ECO:0000313" key="1">
    <source>
        <dbReference type="EMBL" id="OHT10918.1"/>
    </source>
</evidence>
<dbReference type="RefSeq" id="XP_068364054.1">
    <property type="nucleotide sequence ID" value="XM_068500886.1"/>
</dbReference>